<dbReference type="OrthoDB" id="2369588at2759"/>
<feature type="region of interest" description="Disordered" evidence="1">
    <location>
        <begin position="814"/>
        <end position="843"/>
    </location>
</feature>
<accession>A0A9P3HGN5</accession>
<keyword evidence="3" id="KW-1185">Reference proteome</keyword>
<comment type="caution">
    <text evidence="2">The sequence shown here is derived from an EMBL/GenBank/DDBJ whole genome shotgun (WGS) entry which is preliminary data.</text>
</comment>
<feature type="region of interest" description="Disordered" evidence="1">
    <location>
        <begin position="922"/>
        <end position="962"/>
    </location>
</feature>
<dbReference type="EMBL" id="BQFW01000012">
    <property type="protein sequence ID" value="GJJ76246.1"/>
    <property type="molecule type" value="Genomic_DNA"/>
</dbReference>
<feature type="compositionally biased region" description="Basic and acidic residues" evidence="1">
    <location>
        <begin position="1062"/>
        <end position="1073"/>
    </location>
</feature>
<evidence type="ECO:0000313" key="2">
    <source>
        <dbReference type="EMBL" id="GJJ76246.1"/>
    </source>
</evidence>
<name>A0A9P3HGN5_9FUNG</name>
<feature type="compositionally biased region" description="Low complexity" evidence="1">
    <location>
        <begin position="923"/>
        <end position="953"/>
    </location>
</feature>
<feature type="region of interest" description="Disordered" evidence="1">
    <location>
        <begin position="425"/>
        <end position="487"/>
    </location>
</feature>
<organism evidence="2 3">
    <name type="scientific">Entomortierella parvispora</name>
    <dbReference type="NCBI Taxonomy" id="205924"/>
    <lineage>
        <taxon>Eukaryota</taxon>
        <taxon>Fungi</taxon>
        <taxon>Fungi incertae sedis</taxon>
        <taxon>Mucoromycota</taxon>
        <taxon>Mortierellomycotina</taxon>
        <taxon>Mortierellomycetes</taxon>
        <taxon>Mortierellales</taxon>
        <taxon>Mortierellaceae</taxon>
        <taxon>Entomortierella</taxon>
    </lineage>
</organism>
<evidence type="ECO:0000313" key="3">
    <source>
        <dbReference type="Proteomes" id="UP000827284"/>
    </source>
</evidence>
<feature type="region of interest" description="Disordered" evidence="1">
    <location>
        <begin position="1062"/>
        <end position="1081"/>
    </location>
</feature>
<feature type="compositionally biased region" description="Basic residues" evidence="1">
    <location>
        <begin position="426"/>
        <end position="438"/>
    </location>
</feature>
<proteinExistence type="predicted"/>
<reference evidence="2" key="2">
    <citation type="journal article" date="2022" name="Microbiol. Resour. Announc.">
        <title>Whole-Genome Sequence of Entomortierella parvispora E1425, a Mucoromycotan Fungus Associated with Burkholderiaceae-Related Endosymbiotic Bacteria.</title>
        <authorList>
            <person name="Herlambang A."/>
            <person name="Guo Y."/>
            <person name="Takashima Y."/>
            <person name="Narisawa K."/>
            <person name="Ohta H."/>
            <person name="Nishizawa T."/>
        </authorList>
    </citation>
    <scope>NUCLEOTIDE SEQUENCE</scope>
    <source>
        <strain evidence="2">E1425</strain>
    </source>
</reference>
<evidence type="ECO:0000256" key="1">
    <source>
        <dbReference type="SAM" id="MobiDB-lite"/>
    </source>
</evidence>
<gene>
    <name evidence="2" type="ORF">EMPS_08605</name>
</gene>
<sequence length="1632" mass="180078">MDGIPAEEEYQSFRIGQDGPVIRIEALIDDETGQRVIYWEDIEFQFPGIHCVRHEDIAISFARDSKKRRIEPWCIRCYPGVVLEVVLKDPTQQTALQHLYDPRPLTPIPGQSLNASVSFLSIHSPSMLSPPSTLLQTSPEQAAISADVAIPPSAATSEESRAGAGAAVGLEVTPEPTPPIPLAPPALAPRPAWVPMQDIAVISGSVDVLDTPSESNEETSQDQYMASFADLSMGIVSTTSVTYSAQESHGHSEGGPEKSHQLLQPQQRHLLEAIQTDSSHHAATIHQAIQDSLHTIQEDLYRNEALQREVLDRQETAAEVQQRILRIQEQSLDRLAMIQSQVRAVLTQTYELHEYPIPRLFIVLPVVADQRRRDRLWKPFSESFKLYFLCECGEHTRGEEYSSNGGSAEDEIDTGVDSWTPMQRFRTQKRQQQQRHHHTISEPGISSSTSTLSSSSFRSSTTMTSFSSSSTSSSTATVSKDSQQSNDSYTIHGHRVVSPRVTQSHHIHLAKHEGYDLERPTEFFQKYGPHILTLLQMLKYGVMAAEIVVPPLAHWKVTEGIEKVEQGLNFATSQLEPKVDVAIQYLEALATVGFDGTRLDSDTEGIVDRATIQSRAGKEWQHQRENQVHALEALEGADLRHLSTFLRNKDESKVLGNLYRIVTAQGHVKWVCLDHFRSTYRESWTRPFRDLVLNQNGGQFDEIRGFVRIRLLSSTVARQFYEALERARFIHELMLALDWETTLEDLRMLRDALQKTNVLSLRLDLCQSQGPARDLLNRNRRFDPILQIMANTRVQSLTLERCDFFWSRLSKSALPTSLPSSSPLPPTMAESPTSPGGPGPLIPGLPGSIQLRSLFIQGSTLSDSWKQDQIRTEDLVRRCQRLTVLGLQCLNIDAMFDLVHRATMGFRQIRLEALYLSVNEPVSTPSPSSSTSASSTFSSSSLPSSAQTASSPSRPKYEHQQEQVDILIRQPQAEISSVIIASNKRPYTDFVYSSQLQKLTLCHEVDLASQESQLRSIFQKSRHSLVEFGAQCRVEELSRVFEIIQESVEPCAFCSTARRHQHDQQPLHGHEHELEGDEERKKKHRQHHRQFPYLHVELKDTGGRNSMVSARVQDPRATVLELTGADSFGREAIFRSFGWAVKKIPPGFKFSKEILKALEQGILTRKNPLRTIVPECVGGSLDIVSSRLQSLHADITSLDEKSMDSLAKVIGLTAATLEKLDIIVLREQQPPQSASTTTGKVKDPAAAKAAAATAFAGSQNALIARFILRVSAQITRLQISAFGLSGLMMDLTAATTQRIAAVTVAAAIAPGGDGGGAGEDRLDVDSTWTPPKSSDESNEKFITFAMGTKTRDTMGGIVSSTAGLGRSPSVSFPLNPPHRSPSSIPRSISHDVRSGSFPPTTFTAGSIGNSVTSGRSSSAPPLGSVPSLVTSASEAVVSMPRLRELVIGNRADPSPVSLNNKGQASTTIHCPMQESYLQWLLIPLSSPRLESVYLGYLDFMKDAWSAVLWTLFQPRPPSQQQQPPTIEITTAVGSTNHKLRKLVLVGTNLSDGQVKVLLNCFDNLAALTSPSSLHTKEKVTEDGTAAAADTPTTSGLALKEIKIEGSLVTRPVLMALETHVKNLVPSCHVILV</sequence>
<feature type="region of interest" description="Disordered" evidence="1">
    <location>
        <begin position="1368"/>
        <end position="1391"/>
    </location>
</feature>
<protein>
    <submittedName>
        <fullName evidence="2">Uncharacterized protein</fullName>
    </submittedName>
</protein>
<feature type="compositionally biased region" description="Low complexity" evidence="1">
    <location>
        <begin position="441"/>
        <end position="482"/>
    </location>
</feature>
<reference evidence="2" key="1">
    <citation type="submission" date="2021-11" db="EMBL/GenBank/DDBJ databases">
        <authorList>
            <person name="Herlambang A."/>
            <person name="Guo Y."/>
            <person name="Takashima Y."/>
            <person name="Nishizawa T."/>
        </authorList>
    </citation>
    <scope>NUCLEOTIDE SEQUENCE</scope>
    <source>
        <strain evidence="2">E1425</strain>
    </source>
</reference>
<dbReference type="Proteomes" id="UP000827284">
    <property type="component" value="Unassembled WGS sequence"/>
</dbReference>